<protein>
    <submittedName>
        <fullName evidence="2">Uncharacterized protein</fullName>
    </submittedName>
</protein>
<evidence type="ECO:0000313" key="2">
    <source>
        <dbReference type="WBParaSite" id="Hba_03056"/>
    </source>
</evidence>
<name>A0A1I7WDS7_HETBA</name>
<keyword evidence="1" id="KW-1185">Reference proteome</keyword>
<accession>A0A1I7WDS7</accession>
<dbReference type="Proteomes" id="UP000095283">
    <property type="component" value="Unplaced"/>
</dbReference>
<dbReference type="AlphaFoldDB" id="A0A1I7WDS7"/>
<proteinExistence type="predicted"/>
<dbReference type="WBParaSite" id="Hba_03056">
    <property type="protein sequence ID" value="Hba_03056"/>
    <property type="gene ID" value="Hba_03056"/>
</dbReference>
<sequence>MQELIGGLQTKNVLFIYLCFVRNFLNHNLVKLSVELLGFFLSNYEDVLRPASENPRYRLFNPNCHHFLLIEFSLKRRKLYLYEKCITFIHFTNGKNFPVDLIYADVSETPNIETIFISKALNFTQYISILKNATIEPPEKKVFKMRMKYKKIERVPLYHFRPFDLCGLLVVLNIMHIKRGLTITGIYILDENLLFVIPD</sequence>
<reference evidence="2" key="1">
    <citation type="submission" date="2016-11" db="UniProtKB">
        <authorList>
            <consortium name="WormBaseParasite"/>
        </authorList>
    </citation>
    <scope>IDENTIFICATION</scope>
</reference>
<organism evidence="1 2">
    <name type="scientific">Heterorhabditis bacteriophora</name>
    <name type="common">Entomopathogenic nematode worm</name>
    <dbReference type="NCBI Taxonomy" id="37862"/>
    <lineage>
        <taxon>Eukaryota</taxon>
        <taxon>Metazoa</taxon>
        <taxon>Ecdysozoa</taxon>
        <taxon>Nematoda</taxon>
        <taxon>Chromadorea</taxon>
        <taxon>Rhabditida</taxon>
        <taxon>Rhabditina</taxon>
        <taxon>Rhabditomorpha</taxon>
        <taxon>Strongyloidea</taxon>
        <taxon>Heterorhabditidae</taxon>
        <taxon>Heterorhabditis</taxon>
    </lineage>
</organism>
<evidence type="ECO:0000313" key="1">
    <source>
        <dbReference type="Proteomes" id="UP000095283"/>
    </source>
</evidence>